<dbReference type="InterPro" id="IPR006029">
    <property type="entry name" value="Neurotrans-gated_channel_TM"/>
</dbReference>
<dbReference type="Pfam" id="PF02931">
    <property type="entry name" value="Neur_chan_LBD"/>
    <property type="match status" value="1"/>
</dbReference>
<dbReference type="Pfam" id="PF02932">
    <property type="entry name" value="Neur_chan_memb"/>
    <property type="match status" value="1"/>
</dbReference>
<feature type="domain" description="Neurotransmitter-gated ion-channel transmembrane" evidence="8">
    <location>
        <begin position="224"/>
        <end position="306"/>
    </location>
</feature>
<accession>A0ABF7PQ38</accession>
<protein>
    <submittedName>
        <fullName evidence="9">ZAC</fullName>
    </submittedName>
</protein>
<sequence length="417" mass="47210">MKRTPLLVAFLILVLGSGTVDSTCTTRRCLAQMLIDMEMLSMPQDENCTLPIYVPFIEYQTLSVNTKSLRLNSRLRAIVKWTDPQLAWDTSVYPYDAVMLPVDKIWTPVLQVKNGISTNMKHDANDLLVYSNGTVNHEVQINAEINCEVNLFNYPFAGDECPVAIETFSSGECVTTLILDQVRSLDGSTGDWQTTYARLKKQREDRNFIAVGLKINYSSPLMTLLLPTVLIVLADFVSFALPLHGGGRNGFKVTLVLSFVMFLNLLNSQLPGNGDCSPIIRIHFCICLVLLVLSMLVSMVLTRLAHDGSLAFFSPSKRQAPQNTKDNEKKDEEELKADIHVVLPDGPEDVQMLRKVVTFLQRLDDQKNQNERKHAFADKLDKIFFLFYVILGLIYMCVMLGIMVAYKCEIDHFNFWY</sequence>
<reference evidence="9" key="1">
    <citation type="journal article" date="2024" name="Proc. Natl. Acad. Sci. U.S.A.">
        <title>Cryo-EM structure of the zinc-activated channel (ZAC) in the Cys-loop receptor superfamily.</title>
        <authorList>
            <person name="Jin F."/>
            <person name="Lin Y.Y."/>
            <person name="Wang R.C."/>
            <person name="Xie T.X."/>
            <person name="Zhao Y."/>
            <person name="Shen C."/>
            <person name="Sheng D."/>
            <person name="Ichikawa M."/>
            <person name="Yu Y."/>
            <person name="Wang J."/>
            <person name="Hattori M."/>
        </authorList>
    </citation>
    <scope>STRUCTURE BY ELECTRON MICROSCOPY (3.40 ANGSTROMS)</scope>
</reference>
<dbReference type="PDB" id="8WGE">
    <property type="method" value="EM"/>
    <property type="resolution" value="3.40 A"/>
    <property type="chains" value="A/B/C/D/E=1-417"/>
</dbReference>
<dbReference type="GO" id="GO:0016020">
    <property type="term" value="C:membrane"/>
    <property type="evidence" value="ECO:0007669"/>
    <property type="project" value="UniProtKB-SubCell"/>
</dbReference>
<dbReference type="PANTHER" id="PTHR18945">
    <property type="entry name" value="NEUROTRANSMITTER GATED ION CHANNEL"/>
    <property type="match status" value="1"/>
</dbReference>
<evidence type="ECO:0000313" key="9">
    <source>
        <dbReference type="PDB" id="8WGE"/>
    </source>
</evidence>
<feature type="domain" description="Neurotransmitter-gated ion-channel ligand-binding" evidence="7">
    <location>
        <begin position="38"/>
        <end position="170"/>
    </location>
</feature>
<feature type="signal peptide" evidence="6">
    <location>
        <begin position="1"/>
        <end position="22"/>
    </location>
</feature>
<keyword evidence="9" id="KW-0002">3D-structure</keyword>
<feature type="transmembrane region" description="Helical" evidence="5">
    <location>
        <begin position="383"/>
        <end position="406"/>
    </location>
</feature>
<keyword evidence="3 5" id="KW-1133">Transmembrane helix</keyword>
<evidence type="ECO:0000259" key="8">
    <source>
        <dbReference type="Pfam" id="PF02932"/>
    </source>
</evidence>
<evidence type="ECO:0000256" key="4">
    <source>
        <dbReference type="ARBA" id="ARBA00023136"/>
    </source>
</evidence>
<evidence type="ECO:0000259" key="7">
    <source>
        <dbReference type="Pfam" id="PF02931"/>
    </source>
</evidence>
<dbReference type="InterPro" id="IPR006201">
    <property type="entry name" value="Neur_channel"/>
</dbReference>
<dbReference type="EMDB" id="EMD-37511"/>
<feature type="transmembrane region" description="Helical" evidence="5">
    <location>
        <begin position="279"/>
        <end position="301"/>
    </location>
</feature>
<evidence type="ECO:0000256" key="3">
    <source>
        <dbReference type="ARBA" id="ARBA00022989"/>
    </source>
</evidence>
<proteinExistence type="evidence at protein level"/>
<dbReference type="SUPFAM" id="SSF90112">
    <property type="entry name" value="Neurotransmitter-gated ion-channel transmembrane pore"/>
    <property type="match status" value="1"/>
</dbReference>
<feature type="transmembrane region" description="Helical" evidence="5">
    <location>
        <begin position="221"/>
        <end position="243"/>
    </location>
</feature>
<evidence type="ECO:0000256" key="2">
    <source>
        <dbReference type="ARBA" id="ARBA00022692"/>
    </source>
</evidence>
<dbReference type="InterPro" id="IPR006202">
    <property type="entry name" value="Neur_chan_lig-bd"/>
</dbReference>
<dbReference type="SUPFAM" id="SSF63712">
    <property type="entry name" value="Nicotinic receptor ligand binding domain-like"/>
    <property type="match status" value="1"/>
</dbReference>
<dbReference type="InterPro" id="IPR036734">
    <property type="entry name" value="Neur_chan_lig-bd_sf"/>
</dbReference>
<organism evidence="9">
    <name type="scientific">Oryzias latipes</name>
    <name type="common">Japanese rice fish</name>
    <name type="synonym">Japanese killifish</name>
    <dbReference type="NCBI Taxonomy" id="8090"/>
    <lineage>
        <taxon>Eukaryota</taxon>
        <taxon>Metazoa</taxon>
        <taxon>Chordata</taxon>
        <taxon>Craniata</taxon>
        <taxon>Vertebrata</taxon>
        <taxon>Euteleostomi</taxon>
        <taxon>Actinopterygii</taxon>
        <taxon>Neopterygii</taxon>
        <taxon>Teleostei</taxon>
        <taxon>Neoteleostei</taxon>
        <taxon>Acanthomorphata</taxon>
        <taxon>Ovalentaria</taxon>
        <taxon>Atherinomorphae</taxon>
        <taxon>Beloniformes</taxon>
        <taxon>Adrianichthyidae</taxon>
        <taxon>Oryziinae</taxon>
        <taxon>Oryzias</taxon>
    </lineage>
</organism>
<dbReference type="InterPro" id="IPR036719">
    <property type="entry name" value="Neuro-gated_channel_TM_sf"/>
</dbReference>
<dbReference type="AlphaFoldDB" id="A0ABF7PQ38"/>
<feature type="transmembrane region" description="Helical" evidence="5">
    <location>
        <begin position="250"/>
        <end position="267"/>
    </location>
</feature>
<dbReference type="InterPro" id="IPR038050">
    <property type="entry name" value="Neuro_actylchol_rec"/>
</dbReference>
<keyword evidence="2 5" id="KW-0812">Transmembrane</keyword>
<keyword evidence="4 5" id="KW-0472">Membrane</keyword>
<evidence type="ECO:0000256" key="1">
    <source>
        <dbReference type="ARBA" id="ARBA00004141"/>
    </source>
</evidence>
<keyword evidence="6" id="KW-0732">Signal</keyword>
<dbReference type="Gene3D" id="1.20.58.390">
    <property type="entry name" value="Neurotransmitter-gated ion-channel transmembrane domain"/>
    <property type="match status" value="1"/>
</dbReference>
<dbReference type="Gene3D" id="2.70.170.10">
    <property type="entry name" value="Neurotransmitter-gated ion-channel ligand-binding domain"/>
    <property type="match status" value="1"/>
</dbReference>
<comment type="subcellular location">
    <subcellularLocation>
        <location evidence="1">Membrane</location>
        <topology evidence="1">Multi-pass membrane protein</topology>
    </subcellularLocation>
</comment>
<name>A0ABF7PQ38_ORYLA</name>
<evidence type="ECO:0000256" key="6">
    <source>
        <dbReference type="SAM" id="SignalP"/>
    </source>
</evidence>
<evidence type="ECO:0000256" key="5">
    <source>
        <dbReference type="SAM" id="Phobius"/>
    </source>
</evidence>
<feature type="chain" id="PRO_5044815835" evidence="6">
    <location>
        <begin position="23"/>
        <end position="417"/>
    </location>
</feature>